<feature type="domain" description="AB hydrolase-1" evidence="1">
    <location>
        <begin position="21"/>
        <end position="263"/>
    </location>
</feature>
<dbReference type="Gene3D" id="3.40.50.1820">
    <property type="entry name" value="alpha/beta hydrolase"/>
    <property type="match status" value="1"/>
</dbReference>
<accession>A0A931CHE7</accession>
<dbReference type="InterPro" id="IPR000073">
    <property type="entry name" value="AB_hydrolase_1"/>
</dbReference>
<sequence>MPFYPSYDGTRLHFDEVGDGPPVLALPGGPGTDVRYLGDLGGLAAGRRLIRMDARAAGRSEVPGDHATVSFVEQARDVEELRRFLGLTRVDVIAHSAGTLTAQEYAVAHPGRVRRMVLVTPVGRAAREPDAAELAALRASRAEEPWYQAASAADAALRAGGLSREAEVMARARMVPFSWHRWSAERRRAEYVPGHATSLPWLREAFYDGSSTEPDRLARLAASRVPVLVIAGASDGLIGTAPARLVAAAYPDSRLEVMPEAGHRPWAEQPDLFRTLVDDFLSAGQPPRV</sequence>
<dbReference type="PANTHER" id="PTHR43433">
    <property type="entry name" value="HYDROLASE, ALPHA/BETA FOLD FAMILY PROTEIN"/>
    <property type="match status" value="1"/>
</dbReference>
<evidence type="ECO:0000313" key="2">
    <source>
        <dbReference type="EMBL" id="MBG0566516.1"/>
    </source>
</evidence>
<dbReference type="PANTHER" id="PTHR43433:SF5">
    <property type="entry name" value="AB HYDROLASE-1 DOMAIN-CONTAINING PROTEIN"/>
    <property type="match status" value="1"/>
</dbReference>
<dbReference type="Pfam" id="PF00561">
    <property type="entry name" value="Abhydrolase_1"/>
    <property type="match status" value="1"/>
</dbReference>
<dbReference type="RefSeq" id="WP_196418293.1">
    <property type="nucleotide sequence ID" value="NZ_JADQTO010000021.1"/>
</dbReference>
<evidence type="ECO:0000259" key="1">
    <source>
        <dbReference type="Pfam" id="PF00561"/>
    </source>
</evidence>
<dbReference type="Proteomes" id="UP000598146">
    <property type="component" value="Unassembled WGS sequence"/>
</dbReference>
<protein>
    <submittedName>
        <fullName evidence="2">Alpha/beta hydrolase</fullName>
    </submittedName>
</protein>
<dbReference type="InterPro" id="IPR050471">
    <property type="entry name" value="AB_hydrolase"/>
</dbReference>
<keyword evidence="3" id="KW-1185">Reference proteome</keyword>
<dbReference type="EMBL" id="JADQTO010000021">
    <property type="protein sequence ID" value="MBG0566516.1"/>
    <property type="molecule type" value="Genomic_DNA"/>
</dbReference>
<dbReference type="AlphaFoldDB" id="A0A931CHE7"/>
<reference evidence="2" key="1">
    <citation type="submission" date="2020-11" db="EMBL/GenBank/DDBJ databases">
        <title>Isolation and identification of active actinomycetes.</title>
        <authorList>
            <person name="Sun X."/>
        </authorList>
    </citation>
    <scope>NUCLEOTIDE SEQUENCE</scope>
    <source>
        <strain evidence="2">NEAU-A11</strain>
    </source>
</reference>
<organism evidence="2 3">
    <name type="scientific">Actinoplanes aureus</name>
    <dbReference type="NCBI Taxonomy" id="2792083"/>
    <lineage>
        <taxon>Bacteria</taxon>
        <taxon>Bacillati</taxon>
        <taxon>Actinomycetota</taxon>
        <taxon>Actinomycetes</taxon>
        <taxon>Micromonosporales</taxon>
        <taxon>Micromonosporaceae</taxon>
        <taxon>Actinoplanes</taxon>
    </lineage>
</organism>
<dbReference type="SUPFAM" id="SSF53474">
    <property type="entry name" value="alpha/beta-Hydrolases"/>
    <property type="match status" value="1"/>
</dbReference>
<gene>
    <name evidence="2" type="ORF">I4J89_34235</name>
</gene>
<dbReference type="InterPro" id="IPR029058">
    <property type="entry name" value="AB_hydrolase_fold"/>
</dbReference>
<evidence type="ECO:0000313" key="3">
    <source>
        <dbReference type="Proteomes" id="UP000598146"/>
    </source>
</evidence>
<proteinExistence type="predicted"/>
<keyword evidence="2" id="KW-0378">Hydrolase</keyword>
<dbReference type="GO" id="GO:0016787">
    <property type="term" value="F:hydrolase activity"/>
    <property type="evidence" value="ECO:0007669"/>
    <property type="project" value="UniProtKB-KW"/>
</dbReference>
<name>A0A931CHE7_9ACTN</name>
<comment type="caution">
    <text evidence="2">The sequence shown here is derived from an EMBL/GenBank/DDBJ whole genome shotgun (WGS) entry which is preliminary data.</text>
</comment>